<keyword evidence="2 5" id="KW-0812">Transmembrane</keyword>
<evidence type="ECO:0000313" key="7">
    <source>
        <dbReference type="EMBL" id="CAA9512552.1"/>
    </source>
</evidence>
<feature type="transmembrane region" description="Helical" evidence="5">
    <location>
        <begin position="168"/>
        <end position="188"/>
    </location>
</feature>
<dbReference type="GO" id="GO:0140359">
    <property type="term" value="F:ABC-type transporter activity"/>
    <property type="evidence" value="ECO:0007669"/>
    <property type="project" value="InterPro"/>
</dbReference>
<dbReference type="AlphaFoldDB" id="A0A6J4T2N6"/>
<dbReference type="PIRSF" id="PIRSF006648">
    <property type="entry name" value="DrrB"/>
    <property type="match status" value="1"/>
</dbReference>
<dbReference type="PANTHER" id="PTHR43229">
    <property type="entry name" value="NODULATION PROTEIN J"/>
    <property type="match status" value="1"/>
</dbReference>
<keyword evidence="4 5" id="KW-0472">Membrane</keyword>
<keyword evidence="5" id="KW-0813">Transport</keyword>
<feature type="transmembrane region" description="Helical" evidence="5">
    <location>
        <begin position="226"/>
        <end position="245"/>
    </location>
</feature>
<evidence type="ECO:0000256" key="2">
    <source>
        <dbReference type="ARBA" id="ARBA00022692"/>
    </source>
</evidence>
<dbReference type="Pfam" id="PF01061">
    <property type="entry name" value="ABC2_membrane"/>
    <property type="match status" value="1"/>
</dbReference>
<evidence type="ECO:0000256" key="4">
    <source>
        <dbReference type="ARBA" id="ARBA00023136"/>
    </source>
</evidence>
<evidence type="ECO:0000256" key="5">
    <source>
        <dbReference type="RuleBase" id="RU361157"/>
    </source>
</evidence>
<feature type="transmembrane region" description="Helical" evidence="5">
    <location>
        <begin position="24"/>
        <end position="42"/>
    </location>
</feature>
<dbReference type="GO" id="GO:0043190">
    <property type="term" value="C:ATP-binding cassette (ABC) transporter complex"/>
    <property type="evidence" value="ECO:0007669"/>
    <property type="project" value="InterPro"/>
</dbReference>
<name>A0A6J4T2N6_9ACTN</name>
<dbReference type="EMBL" id="CADCVP010000276">
    <property type="protein sequence ID" value="CAA9512552.1"/>
    <property type="molecule type" value="Genomic_DNA"/>
</dbReference>
<protein>
    <recommendedName>
        <fullName evidence="5">Transport permease protein</fullName>
    </recommendedName>
</protein>
<comment type="similarity">
    <text evidence="5">Belongs to the ABC-2 integral membrane protein family.</text>
</comment>
<accession>A0A6J4T2N6</accession>
<evidence type="ECO:0000259" key="6">
    <source>
        <dbReference type="PROSITE" id="PS51012"/>
    </source>
</evidence>
<sequence length="255" mass="26460">MSSFPEQVGVFYLRLLRQQLREPLTYGNLLISLFFLAVYVGAFGDAAAIERVTGADFLTFILPVTILNASIAGAAAGQVLVADLESGYLRRLLTLPVSRTALVLGPMLVGATMVTAQAGLVLALGLALGIDPATGVLGVLAVLVLALLWGLAFAGYSVATGLLAGNAAGAQAATFLFFPLIFVAPTFLPREALQGWLEVAAAANPTTYVLEAMRGLLIDGWVADQLAVGTSVVAALCGVGIWWAGRAARRTTARA</sequence>
<dbReference type="PROSITE" id="PS51012">
    <property type="entry name" value="ABC_TM2"/>
    <property type="match status" value="1"/>
</dbReference>
<reference evidence="7" key="1">
    <citation type="submission" date="2020-02" db="EMBL/GenBank/DDBJ databases">
        <authorList>
            <person name="Meier V. D."/>
        </authorList>
    </citation>
    <scope>NUCLEOTIDE SEQUENCE</scope>
    <source>
        <strain evidence="7">AVDCRST_MAG69</strain>
    </source>
</reference>
<organism evidence="7">
    <name type="scientific">uncultured Solirubrobacteraceae bacterium</name>
    <dbReference type="NCBI Taxonomy" id="1162706"/>
    <lineage>
        <taxon>Bacteria</taxon>
        <taxon>Bacillati</taxon>
        <taxon>Actinomycetota</taxon>
        <taxon>Thermoleophilia</taxon>
        <taxon>Solirubrobacterales</taxon>
        <taxon>Solirubrobacteraceae</taxon>
        <taxon>environmental samples</taxon>
    </lineage>
</organism>
<evidence type="ECO:0000256" key="1">
    <source>
        <dbReference type="ARBA" id="ARBA00004141"/>
    </source>
</evidence>
<evidence type="ECO:0000256" key="3">
    <source>
        <dbReference type="ARBA" id="ARBA00022989"/>
    </source>
</evidence>
<keyword evidence="5" id="KW-1003">Cell membrane</keyword>
<feature type="transmembrane region" description="Helical" evidence="5">
    <location>
        <begin position="57"/>
        <end position="81"/>
    </location>
</feature>
<comment type="subcellular location">
    <subcellularLocation>
        <location evidence="5">Cell membrane</location>
        <topology evidence="5">Multi-pass membrane protein</topology>
    </subcellularLocation>
    <subcellularLocation>
        <location evidence="1">Membrane</location>
        <topology evidence="1">Multi-pass membrane protein</topology>
    </subcellularLocation>
</comment>
<dbReference type="InterPro" id="IPR000412">
    <property type="entry name" value="ABC_2_transport"/>
</dbReference>
<proteinExistence type="inferred from homology"/>
<dbReference type="InterPro" id="IPR013525">
    <property type="entry name" value="ABC2_TM"/>
</dbReference>
<dbReference type="InterPro" id="IPR051784">
    <property type="entry name" value="Nod_factor_ABC_transporter"/>
</dbReference>
<gene>
    <name evidence="7" type="ORF">AVDCRST_MAG69-2572</name>
</gene>
<feature type="transmembrane region" description="Helical" evidence="5">
    <location>
        <begin position="102"/>
        <end position="130"/>
    </location>
</feature>
<dbReference type="PANTHER" id="PTHR43229:SF2">
    <property type="entry name" value="NODULATION PROTEIN J"/>
    <property type="match status" value="1"/>
</dbReference>
<keyword evidence="3 5" id="KW-1133">Transmembrane helix</keyword>
<feature type="transmembrane region" description="Helical" evidence="5">
    <location>
        <begin position="136"/>
        <end position="156"/>
    </location>
</feature>
<dbReference type="InterPro" id="IPR047817">
    <property type="entry name" value="ABC2_TM_bact-type"/>
</dbReference>
<feature type="domain" description="ABC transmembrane type-2" evidence="6">
    <location>
        <begin position="23"/>
        <end position="251"/>
    </location>
</feature>